<accession>K1ULX5</accession>
<gene>
    <name evidence="1" type="ORF">LEA_00512</name>
</gene>
<reference evidence="1" key="1">
    <citation type="journal article" date="2013" name="Environ. Microbiol.">
        <title>Microbiota from the distal guts of lean and obese adolescents exhibit partial functional redundancy besides clear differences in community structure.</title>
        <authorList>
            <person name="Ferrer M."/>
            <person name="Ruiz A."/>
            <person name="Lanza F."/>
            <person name="Haange S.B."/>
            <person name="Oberbach A."/>
            <person name="Till H."/>
            <person name="Bargiela R."/>
            <person name="Campoy C."/>
            <person name="Segura M.T."/>
            <person name="Richter M."/>
            <person name="von Bergen M."/>
            <person name="Seifert J."/>
            <person name="Suarez A."/>
        </authorList>
    </citation>
    <scope>NUCLEOTIDE SEQUENCE</scope>
</reference>
<dbReference type="AlphaFoldDB" id="K1ULX5"/>
<name>K1ULX5_9ZZZZ</name>
<evidence type="ECO:0000313" key="1">
    <source>
        <dbReference type="EMBL" id="EKC81274.1"/>
    </source>
</evidence>
<organism evidence="1">
    <name type="scientific">human gut metagenome</name>
    <dbReference type="NCBI Taxonomy" id="408170"/>
    <lineage>
        <taxon>unclassified sequences</taxon>
        <taxon>metagenomes</taxon>
        <taxon>organismal metagenomes</taxon>
    </lineage>
</organism>
<dbReference type="EMBL" id="AJWY01000372">
    <property type="protein sequence ID" value="EKC81274.1"/>
    <property type="molecule type" value="Genomic_DNA"/>
</dbReference>
<proteinExistence type="predicted"/>
<sequence>MIEQITANDFVDVKDIKGMFLYTKSNKIFSYLRIYPFNLDLLTTEDRRNLTNRLAAAFDGDRKNFMYCTLPRELDLDGYKIFLKEKRQAAETLGKKRIIDELIKKATDLTSSTENYEHQHFYKFWVNVNDATTSQAEIELRDRTMRFRDMYRDVQIPCEILEEREIIKMCNLYSNRRSNSYDVNLTYSLEIPFIRG</sequence>
<protein>
    <submittedName>
        <fullName evidence="1">Uncharacterized protein</fullName>
    </submittedName>
</protein>
<comment type="caution">
    <text evidence="1">The sequence shown here is derived from an EMBL/GenBank/DDBJ whole genome shotgun (WGS) entry which is preliminary data.</text>
</comment>